<gene>
    <name evidence="2" type="ORF">HNR73_002411</name>
</gene>
<evidence type="ECO:0000313" key="2">
    <source>
        <dbReference type="EMBL" id="MBB6034561.1"/>
    </source>
</evidence>
<protein>
    <recommendedName>
        <fullName evidence="1">Elongation factor G-binding protein C-terminal treble-clef zinc-finger domain-containing protein</fullName>
    </recommendedName>
</protein>
<accession>A0A841FBB2</accession>
<organism evidence="2 3">
    <name type="scientific">Phytomonospora endophytica</name>
    <dbReference type="NCBI Taxonomy" id="714109"/>
    <lineage>
        <taxon>Bacteria</taxon>
        <taxon>Bacillati</taxon>
        <taxon>Actinomycetota</taxon>
        <taxon>Actinomycetes</taxon>
        <taxon>Micromonosporales</taxon>
        <taxon>Micromonosporaceae</taxon>
        <taxon>Phytomonospora</taxon>
    </lineage>
</organism>
<sequence length="164" mass="18171">MDPLTEAQIRRAMTNCSRGEATKMTLPGRLDEIVWDQVDFLGWRDPRAPLRAYIVIWRDGEPAGIALRVADSPKARRVSAMCGLCRSTRQGGSVSLFTARRARGDSRDWNSVGTYVCNDLGCSRNARLAKATADTQLDGTLTVGERVAGVRTRLDRFFDEVLHG</sequence>
<reference evidence="2 3" key="1">
    <citation type="submission" date="2020-08" db="EMBL/GenBank/DDBJ databases">
        <title>Genomic Encyclopedia of Type Strains, Phase IV (KMG-IV): sequencing the most valuable type-strain genomes for metagenomic binning, comparative biology and taxonomic classification.</title>
        <authorList>
            <person name="Goeker M."/>
        </authorList>
    </citation>
    <scope>NUCLEOTIDE SEQUENCE [LARGE SCALE GENOMIC DNA]</scope>
    <source>
        <strain evidence="2 3">YIM 65646</strain>
    </source>
</reference>
<feature type="domain" description="Elongation factor G-binding protein C-terminal treble-clef zinc-finger" evidence="1">
    <location>
        <begin position="8"/>
        <end position="161"/>
    </location>
</feature>
<comment type="caution">
    <text evidence="2">The sequence shown here is derived from an EMBL/GenBank/DDBJ whole genome shotgun (WGS) entry which is preliminary data.</text>
</comment>
<dbReference type="InterPro" id="IPR032330">
    <property type="entry name" value="EF-G-binding_C"/>
</dbReference>
<dbReference type="EMBL" id="JACHGT010000004">
    <property type="protein sequence ID" value="MBB6034561.1"/>
    <property type="molecule type" value="Genomic_DNA"/>
</dbReference>
<dbReference type="Pfam" id="PF16571">
    <property type="entry name" value="FBP_C"/>
    <property type="match status" value="1"/>
</dbReference>
<proteinExistence type="predicted"/>
<dbReference type="Proteomes" id="UP000548476">
    <property type="component" value="Unassembled WGS sequence"/>
</dbReference>
<dbReference type="RefSeq" id="WP_184787404.1">
    <property type="nucleotide sequence ID" value="NZ_BONT01000088.1"/>
</dbReference>
<evidence type="ECO:0000313" key="3">
    <source>
        <dbReference type="Proteomes" id="UP000548476"/>
    </source>
</evidence>
<keyword evidence="3" id="KW-1185">Reference proteome</keyword>
<evidence type="ECO:0000259" key="1">
    <source>
        <dbReference type="Pfam" id="PF16571"/>
    </source>
</evidence>
<dbReference type="AlphaFoldDB" id="A0A841FBB2"/>
<name>A0A841FBB2_9ACTN</name>